<proteinExistence type="predicted"/>
<dbReference type="AlphaFoldDB" id="E4S4X8"/>
<protein>
    <submittedName>
        <fullName evidence="1">Uncharacterized protein</fullName>
    </submittedName>
</protein>
<accession>E4S4X8</accession>
<dbReference type="STRING" id="632335.Calkr_2006"/>
<sequence length="55" mass="6546">MIHEIEILTKGCWLNVGSYFYIILTIQYDKILHILISTIHKKTAILSIHFEENRM</sequence>
<gene>
    <name evidence="1" type="ordered locus">Calkr_2006</name>
</gene>
<dbReference type="KEGG" id="cki:Calkr_2006"/>
<reference evidence="1 2" key="2">
    <citation type="journal article" date="2011" name="J. Bacteriol.">
        <title>Complete genome sequences for the anaerobic, extremely thermophilic plant biomass-degrading bacteria Caldicellulosiruptor hydrothermalis, Caldicellulosiruptor kristjanssonii, Caldicellulosiruptor kronotskyensis, Caldicellulosiruptor owensenis, and Caldicellulosiruptor lactoaceticus.</title>
        <authorList>
            <person name="Blumer-Schuette S.E."/>
            <person name="Ozdemir I."/>
            <person name="Mistry D."/>
            <person name="Lucas S."/>
            <person name="Lapidus A."/>
            <person name="Cheng J.F."/>
            <person name="Goodwin L.A."/>
            <person name="Pitluck S."/>
            <person name="Land M.L."/>
            <person name="Hauser L.J."/>
            <person name="Woyke T."/>
            <person name="Mikhailova N."/>
            <person name="Pati A."/>
            <person name="Kyrpides N.C."/>
            <person name="Ivanova N."/>
            <person name="Detter J.C."/>
            <person name="Walston-Davenport K."/>
            <person name="Han S."/>
            <person name="Adams M.W."/>
            <person name="Kelly R.M."/>
        </authorList>
    </citation>
    <scope>NUCLEOTIDE SEQUENCE [LARGE SCALE GENOMIC DNA]</scope>
    <source>
        <strain evidence="2">ATCC 700853 / DSM 12137 / I77R1B</strain>
    </source>
</reference>
<dbReference type="Proteomes" id="UP000009256">
    <property type="component" value="Chromosome"/>
</dbReference>
<evidence type="ECO:0000313" key="1">
    <source>
        <dbReference type="EMBL" id="ADQ41478.1"/>
    </source>
</evidence>
<dbReference type="EMBL" id="CP002326">
    <property type="protein sequence ID" value="ADQ41478.1"/>
    <property type="molecule type" value="Genomic_DNA"/>
</dbReference>
<dbReference type="HOGENOM" id="CLU_3023344_0_0_9"/>
<evidence type="ECO:0000313" key="2">
    <source>
        <dbReference type="Proteomes" id="UP000009256"/>
    </source>
</evidence>
<organism evidence="1 2">
    <name type="scientific">Caldicellulosiruptor acetigenus (strain ATCC 700853 / DSM 12137 / I77R1B)</name>
    <name type="common">Caldicellulosiruptor kristjanssonii</name>
    <dbReference type="NCBI Taxonomy" id="632335"/>
    <lineage>
        <taxon>Bacteria</taxon>
        <taxon>Bacillati</taxon>
        <taxon>Bacillota</taxon>
        <taxon>Bacillota incertae sedis</taxon>
        <taxon>Caldicellulosiruptorales</taxon>
        <taxon>Caldicellulosiruptoraceae</taxon>
        <taxon>Caldicellulosiruptor</taxon>
    </lineage>
</organism>
<keyword evidence="2" id="KW-1185">Reference proteome</keyword>
<reference key="1">
    <citation type="submission" date="2010-11" db="EMBL/GenBank/DDBJ databases">
        <title>Complete sequence of chromosome of Caldicellulosiruptor kristjanssonii 177R1B.</title>
        <authorList>
            <consortium name="US DOE Joint Genome Institute"/>
            <person name="Lucas S."/>
            <person name="Copeland A."/>
            <person name="Lapidus A."/>
            <person name="Cheng J.-F."/>
            <person name="Bruce D."/>
            <person name="Goodwin L."/>
            <person name="Pitluck S."/>
            <person name="Davenport K."/>
            <person name="Detter J.C."/>
            <person name="Han C."/>
            <person name="Tapia R."/>
            <person name="Land M."/>
            <person name="Hauser L."/>
            <person name="Jeffries C."/>
            <person name="Kyrpides N."/>
            <person name="Ivanova N."/>
            <person name="Mikhailova N."/>
            <person name="Blumer-Schuette S.E."/>
            <person name="Kelly R.M."/>
            <person name="Woyke T."/>
        </authorList>
    </citation>
    <scope>NUCLEOTIDE SEQUENCE</scope>
    <source>
        <strain>177R1B</strain>
    </source>
</reference>
<name>E4S4X8_CALA7</name>